<sequence length="68" mass="7709">MALAPSNSGGSVEFVDKDRLFKRKTCLEAFMAEGKLTQHIRTHTDDRPFKCIPGDYWFSVLFQVVKGS</sequence>
<evidence type="ECO:0000313" key="5">
    <source>
        <dbReference type="EMBL" id="KAK5997503.1"/>
    </source>
</evidence>
<evidence type="ECO:0000313" key="3">
    <source>
        <dbReference type="EMBL" id="KAK5991797.1"/>
    </source>
</evidence>
<dbReference type="Gene3D" id="3.30.160.60">
    <property type="entry name" value="Classic Zinc Finger"/>
    <property type="match status" value="1"/>
</dbReference>
<keyword evidence="1" id="KW-0862">Zinc</keyword>
<evidence type="ECO:0000313" key="4">
    <source>
        <dbReference type="EMBL" id="KAK5994681.1"/>
    </source>
</evidence>
<dbReference type="InterPro" id="IPR036236">
    <property type="entry name" value="Znf_C2H2_sf"/>
</dbReference>
<accession>A0ABR0SHZ7</accession>
<feature type="domain" description="C2H2-type" evidence="2">
    <location>
        <begin position="21"/>
        <end position="48"/>
    </location>
</feature>
<organism evidence="3 6">
    <name type="scientific">Cladobotryum mycophilum</name>
    <dbReference type="NCBI Taxonomy" id="491253"/>
    <lineage>
        <taxon>Eukaryota</taxon>
        <taxon>Fungi</taxon>
        <taxon>Dikarya</taxon>
        <taxon>Ascomycota</taxon>
        <taxon>Pezizomycotina</taxon>
        <taxon>Sordariomycetes</taxon>
        <taxon>Hypocreomycetidae</taxon>
        <taxon>Hypocreales</taxon>
        <taxon>Hypocreaceae</taxon>
        <taxon>Cladobotryum</taxon>
    </lineage>
</organism>
<gene>
    <name evidence="5" type="ORF">PT974_02866</name>
    <name evidence="4" type="ORF">PT974_05166</name>
    <name evidence="3" type="ORF">PT974_07831</name>
</gene>
<dbReference type="EMBL" id="JAVFKD010000013">
    <property type="protein sequence ID" value="KAK5991797.1"/>
    <property type="molecule type" value="Genomic_DNA"/>
</dbReference>
<evidence type="ECO:0000259" key="2">
    <source>
        <dbReference type="PROSITE" id="PS50157"/>
    </source>
</evidence>
<evidence type="ECO:0000313" key="6">
    <source>
        <dbReference type="Proteomes" id="UP001338125"/>
    </source>
</evidence>
<keyword evidence="1" id="KW-0479">Metal-binding</keyword>
<dbReference type="EMBL" id="JAVFKD010000010">
    <property type="protein sequence ID" value="KAK5994681.1"/>
    <property type="molecule type" value="Genomic_DNA"/>
</dbReference>
<protein>
    <recommendedName>
        <fullName evidence="2">C2H2-type domain-containing protein</fullName>
    </recommendedName>
</protein>
<keyword evidence="6" id="KW-1185">Reference proteome</keyword>
<dbReference type="PROSITE" id="PS50157">
    <property type="entry name" value="ZINC_FINGER_C2H2_2"/>
    <property type="match status" value="1"/>
</dbReference>
<reference evidence="3 6" key="1">
    <citation type="submission" date="2024-01" db="EMBL/GenBank/DDBJ databases">
        <title>Complete genome of Cladobotryum mycophilum ATHUM6906.</title>
        <authorList>
            <person name="Christinaki A.C."/>
            <person name="Myridakis A.I."/>
            <person name="Kouvelis V.N."/>
        </authorList>
    </citation>
    <scope>NUCLEOTIDE SEQUENCE [LARGE SCALE GENOMIC DNA]</scope>
    <source>
        <strain evidence="3 6">ATHUM6906</strain>
    </source>
</reference>
<name>A0ABR0SHZ7_9HYPO</name>
<dbReference type="InterPro" id="IPR013087">
    <property type="entry name" value="Znf_C2H2_type"/>
</dbReference>
<dbReference type="SUPFAM" id="SSF57667">
    <property type="entry name" value="beta-beta-alpha zinc fingers"/>
    <property type="match status" value="1"/>
</dbReference>
<proteinExistence type="predicted"/>
<dbReference type="Proteomes" id="UP001338125">
    <property type="component" value="Unassembled WGS sequence"/>
</dbReference>
<evidence type="ECO:0000256" key="1">
    <source>
        <dbReference type="PROSITE-ProRule" id="PRU00042"/>
    </source>
</evidence>
<dbReference type="EMBL" id="JAVFKD010000002">
    <property type="protein sequence ID" value="KAK5997503.1"/>
    <property type="molecule type" value="Genomic_DNA"/>
</dbReference>
<comment type="caution">
    <text evidence="3">The sequence shown here is derived from an EMBL/GenBank/DDBJ whole genome shotgun (WGS) entry which is preliminary data.</text>
</comment>
<keyword evidence="1" id="KW-0863">Zinc-finger</keyword>